<feature type="region of interest" description="Disordered" evidence="1">
    <location>
        <begin position="540"/>
        <end position="569"/>
    </location>
</feature>
<evidence type="ECO:0000256" key="1">
    <source>
        <dbReference type="SAM" id="MobiDB-lite"/>
    </source>
</evidence>
<evidence type="ECO:0000313" key="3">
    <source>
        <dbReference type="Proteomes" id="UP001219525"/>
    </source>
</evidence>
<comment type="caution">
    <text evidence="2">The sequence shown here is derived from an EMBL/GenBank/DDBJ whole genome shotgun (WGS) entry which is preliminary data.</text>
</comment>
<evidence type="ECO:0000313" key="2">
    <source>
        <dbReference type="EMBL" id="KAJ7199491.1"/>
    </source>
</evidence>
<accession>A0AAD6V149</accession>
<feature type="region of interest" description="Disordered" evidence="1">
    <location>
        <begin position="114"/>
        <end position="143"/>
    </location>
</feature>
<organism evidence="2 3">
    <name type="scientific">Mycena pura</name>
    <dbReference type="NCBI Taxonomy" id="153505"/>
    <lineage>
        <taxon>Eukaryota</taxon>
        <taxon>Fungi</taxon>
        <taxon>Dikarya</taxon>
        <taxon>Basidiomycota</taxon>
        <taxon>Agaricomycotina</taxon>
        <taxon>Agaricomycetes</taxon>
        <taxon>Agaricomycetidae</taxon>
        <taxon>Agaricales</taxon>
        <taxon>Marasmiineae</taxon>
        <taxon>Mycenaceae</taxon>
        <taxon>Mycena</taxon>
    </lineage>
</organism>
<reference evidence="2" key="1">
    <citation type="submission" date="2023-03" db="EMBL/GenBank/DDBJ databases">
        <title>Massive genome expansion in bonnet fungi (Mycena s.s.) driven by repeated elements and novel gene families across ecological guilds.</title>
        <authorList>
            <consortium name="Lawrence Berkeley National Laboratory"/>
            <person name="Harder C.B."/>
            <person name="Miyauchi S."/>
            <person name="Viragh M."/>
            <person name="Kuo A."/>
            <person name="Thoen E."/>
            <person name="Andreopoulos B."/>
            <person name="Lu D."/>
            <person name="Skrede I."/>
            <person name="Drula E."/>
            <person name="Henrissat B."/>
            <person name="Morin E."/>
            <person name="Kohler A."/>
            <person name="Barry K."/>
            <person name="LaButti K."/>
            <person name="Morin E."/>
            <person name="Salamov A."/>
            <person name="Lipzen A."/>
            <person name="Mereny Z."/>
            <person name="Hegedus B."/>
            <person name="Baldrian P."/>
            <person name="Stursova M."/>
            <person name="Weitz H."/>
            <person name="Taylor A."/>
            <person name="Grigoriev I.V."/>
            <person name="Nagy L.G."/>
            <person name="Martin F."/>
            <person name="Kauserud H."/>
        </authorList>
    </citation>
    <scope>NUCLEOTIDE SEQUENCE</scope>
    <source>
        <strain evidence="2">9144</strain>
    </source>
</reference>
<feature type="region of interest" description="Disordered" evidence="1">
    <location>
        <begin position="190"/>
        <end position="215"/>
    </location>
</feature>
<dbReference type="EMBL" id="JARJCW010000068">
    <property type="protein sequence ID" value="KAJ7199491.1"/>
    <property type="molecule type" value="Genomic_DNA"/>
</dbReference>
<feature type="region of interest" description="Disordered" evidence="1">
    <location>
        <begin position="476"/>
        <end position="500"/>
    </location>
</feature>
<dbReference type="Proteomes" id="UP001219525">
    <property type="component" value="Unassembled WGS sequence"/>
</dbReference>
<protein>
    <submittedName>
        <fullName evidence="2">Uncharacterized protein</fullName>
    </submittedName>
</protein>
<keyword evidence="3" id="KW-1185">Reference proteome</keyword>
<name>A0AAD6V149_9AGAR</name>
<sequence length="846" mass="93186">MIDSVWTKDRDHITELIGRQHYLQIDDKILMNNMQNGLALANQPACESLLVLDPGRGVDGEVAAAVHALPAVNPSLIQNTVLLLLQLRVADRHHVEEYAPIRPYKRRRQMRAAAAAADDGPVDKDRGVSGGEARGQGAWRAGSVEERQRWGGGGIGAAASKSGGVRYCSAAGELNESVVWGTIVFEAKTERKRGRKEKSEEEKNYQSYRATRRSLPPARSSSWCPYALPPSAPRVFATHLYAAHNLPGTSRCTRRTPHAPTVTRSKVATLLRLLSFSFAVAGFAALQLLLHSCYISLYAFAPSHIPAAARDPYAAVCHRPRSGLLKTGGAWVETAGASAASGSGVFSANAEPELAFRHVVAPSSFRSAITYDDVITLPTHVPRTPFSLQSDETSAGYSIFNIRLLASAIGSAFERVRTRSAQKPPGLNAELNYAFRFGQSPNREPELGVQFSLVQVRTEIRTELARHYAFESDRGRAATRDGWGESSYLKGSRNSFDRQRKGGTPEILGCHVVGRAAFGDAAVELARKLRKASPVFSWDTARAPGPEEMDGTRAAAAGVDGPEGVRLGTVPPRRAREAAAHVPGLRECALHAMLLLSVGAMSLNAARRKSFRIELTSKHIRAFTARWGLELGRFYLKLVNGSCRLAIEVQVVSSGWRPAERAPQHALKRRKQRATRASLQTLAAPHAVPPRVTCNHPARRQHRSRFSRRPPLTLRNVQYREMQYRRALFMLNSGHIPYFTKRPLPLDPPPSSMSSRDYLVSAVTPAVHFVRPIRADPRVRKKRSTTPPPWAKFVVRPWVCYCMIMTALTQKECPSFKSPLFELILVPGSWDLPRLGVFAPPPPLHL</sequence>
<dbReference type="AlphaFoldDB" id="A0AAD6V149"/>
<proteinExistence type="predicted"/>
<gene>
    <name evidence="2" type="ORF">GGX14DRAFT_401433</name>
</gene>